<reference evidence="3 4" key="1">
    <citation type="journal article" date="2018" name="Plant J.">
        <title>Genome sequences of Chlorella sorokiniana UTEX 1602 and Micractinium conductrix SAG 241.80: implications to maltose excretion by a green alga.</title>
        <authorList>
            <person name="Arriola M.B."/>
            <person name="Velmurugan N."/>
            <person name="Zhang Y."/>
            <person name="Plunkett M.H."/>
            <person name="Hondzo H."/>
            <person name="Barney B.M."/>
        </authorList>
    </citation>
    <scope>NUCLEOTIDE SEQUENCE [LARGE SCALE GENOMIC DNA]</scope>
    <source>
        <strain evidence="4">UTEX 1602</strain>
    </source>
</reference>
<dbReference type="AlphaFoldDB" id="A0A2P6TUD7"/>
<dbReference type="GO" id="GO:0031122">
    <property type="term" value="P:cytoplasmic microtubule organization"/>
    <property type="evidence" value="ECO:0007669"/>
    <property type="project" value="TreeGrafter"/>
</dbReference>
<dbReference type="Proteomes" id="UP000239899">
    <property type="component" value="Unassembled WGS sequence"/>
</dbReference>
<feature type="compositionally biased region" description="Low complexity" evidence="2">
    <location>
        <begin position="110"/>
        <end position="124"/>
    </location>
</feature>
<gene>
    <name evidence="3" type="ORF">C2E21_3708</name>
</gene>
<feature type="coiled-coil region" evidence="1">
    <location>
        <begin position="513"/>
        <end position="540"/>
    </location>
</feature>
<dbReference type="PANTHER" id="PTHR18947:SF28">
    <property type="entry name" value="GIRDIN, ISOFORM A"/>
    <property type="match status" value="1"/>
</dbReference>
<keyword evidence="4" id="KW-1185">Reference proteome</keyword>
<dbReference type="PANTHER" id="PTHR18947">
    <property type="entry name" value="HOOK PROTEINS"/>
    <property type="match status" value="1"/>
</dbReference>
<name>A0A2P6TUD7_CHLSO</name>
<feature type="region of interest" description="Disordered" evidence="2">
    <location>
        <begin position="811"/>
        <end position="840"/>
    </location>
</feature>
<organism evidence="3 4">
    <name type="scientific">Chlorella sorokiniana</name>
    <name type="common">Freshwater green alga</name>
    <dbReference type="NCBI Taxonomy" id="3076"/>
    <lineage>
        <taxon>Eukaryota</taxon>
        <taxon>Viridiplantae</taxon>
        <taxon>Chlorophyta</taxon>
        <taxon>core chlorophytes</taxon>
        <taxon>Trebouxiophyceae</taxon>
        <taxon>Chlorellales</taxon>
        <taxon>Chlorellaceae</taxon>
        <taxon>Chlorella clade</taxon>
        <taxon>Chlorella</taxon>
    </lineage>
</organism>
<sequence>MPPTFGQPEAVPASTGPALVLLNMWAVQTEPRLGGPLMKALATAAPLTGLQHLKRVRKQGPSLHVLLCRVDWRQQSGEAEQQQGGDQQPSTQQQEQQQGANCRSAGEAGSPGSEANGTSSSSSGQEPDLPSAVADIVQRHGLQPFIAQVPLHAPITKEQFTEWGKQWPMTWRCPDASALPHLIELSPAEVLLRPREMEAKLQAQVRGLTRDVGALREALRQEEKKRERLAAAAKAAEEARAGAEAQLKQLRYVNTKLEQERRSAKDKADAAAAQSRSGLEALRGRLAEVERSVHRRSVEAQRAVQRLHSMVQGLQAAAMPLAVAAAAAAPTAAPPALKSPLPGGGRRPAAQQQHAAAPEALHRHFAQVFGGLAQLADLFSGGNGSEGGEGAAVANPAPLLLTAPDGSRKAVHWQDQNASSPASSASLGSAVDGGCSGGGVAAAASAASREARLAAEVQCLRAALAQSQQRAAASEAKAAAAAACSAAEPASSGRVEAAMRQLDAVIPQYRAAAQALQGQVAALRDKLAASGRERAALQEEVGKWRGMAQRHEAAFAEAAAKLHSREAASLAASTQQQSQASQLSGELETARRRCADLAGRLQEAQGELAQAQTALGAKDKQVAAQQAAIRRLEATVREQRADIKAALDLVAGRPPAAAANSDYSSGAAVEGLDLLPGEAAAATAAAAGVDDYSGRYLGGGGWEAASPLPDVGLGSLGLAVGTAGGYDLGSWEAAAAGDFGAGASSADPLASLLDAANAAADAATAWAGGYDAAAAAAGAGGPAEDWGQLGDPLLLAEADAMDAWSIPAVGGSRQASPLRGSRHSSPAKRPAAAGSSKQAGSRAPSAVASLQVSPAAVPTLLAVESDIEGLESALRAALGDLSF</sequence>
<dbReference type="EMBL" id="LHPG02000006">
    <property type="protein sequence ID" value="PRW57636.1"/>
    <property type="molecule type" value="Genomic_DNA"/>
</dbReference>
<feature type="region of interest" description="Disordered" evidence="2">
    <location>
        <begin position="333"/>
        <end position="358"/>
    </location>
</feature>
<dbReference type="GO" id="GO:0005737">
    <property type="term" value="C:cytoplasm"/>
    <property type="evidence" value="ECO:0007669"/>
    <property type="project" value="TreeGrafter"/>
</dbReference>
<accession>A0A2P6TUD7</accession>
<feature type="coiled-coil region" evidence="1">
    <location>
        <begin position="205"/>
        <end position="274"/>
    </location>
</feature>
<evidence type="ECO:0000256" key="2">
    <source>
        <dbReference type="SAM" id="MobiDB-lite"/>
    </source>
</evidence>
<dbReference type="STRING" id="3076.A0A2P6TUD7"/>
<dbReference type="GO" id="GO:0051959">
    <property type="term" value="F:dynein light intermediate chain binding"/>
    <property type="evidence" value="ECO:0007669"/>
    <property type="project" value="TreeGrafter"/>
</dbReference>
<dbReference type="GO" id="GO:0005815">
    <property type="term" value="C:microtubule organizing center"/>
    <property type="evidence" value="ECO:0007669"/>
    <property type="project" value="TreeGrafter"/>
</dbReference>
<dbReference type="GO" id="GO:0030705">
    <property type="term" value="P:cytoskeleton-dependent intracellular transport"/>
    <property type="evidence" value="ECO:0007669"/>
    <property type="project" value="TreeGrafter"/>
</dbReference>
<feature type="coiled-coil region" evidence="1">
    <location>
        <begin position="587"/>
        <end position="649"/>
    </location>
</feature>
<feature type="region of interest" description="Disordered" evidence="2">
    <location>
        <begin position="77"/>
        <end position="129"/>
    </location>
</feature>
<proteinExistence type="predicted"/>
<comment type="caution">
    <text evidence="3">The sequence shown here is derived from an EMBL/GenBank/DDBJ whole genome shotgun (WGS) entry which is preliminary data.</text>
</comment>
<evidence type="ECO:0000313" key="4">
    <source>
        <dbReference type="Proteomes" id="UP000239899"/>
    </source>
</evidence>
<dbReference type="GO" id="GO:0008017">
    <property type="term" value="F:microtubule binding"/>
    <property type="evidence" value="ECO:0007669"/>
    <property type="project" value="TreeGrafter"/>
</dbReference>
<evidence type="ECO:0000313" key="3">
    <source>
        <dbReference type="EMBL" id="PRW57636.1"/>
    </source>
</evidence>
<feature type="compositionally biased region" description="Low complexity" evidence="2">
    <location>
        <begin position="77"/>
        <end position="99"/>
    </location>
</feature>
<evidence type="ECO:0000256" key="1">
    <source>
        <dbReference type="SAM" id="Coils"/>
    </source>
</evidence>
<keyword evidence="1" id="KW-0175">Coiled coil</keyword>
<dbReference type="OrthoDB" id="515710at2759"/>
<protein>
    <submittedName>
        <fullName evidence="3">Uncharacterized protein</fullName>
    </submittedName>
</protein>
<dbReference type="Gene3D" id="1.10.287.1490">
    <property type="match status" value="1"/>
</dbReference>